<dbReference type="CDD" id="cd00560">
    <property type="entry name" value="PanC"/>
    <property type="match status" value="1"/>
</dbReference>
<dbReference type="NCBIfam" id="TIGR00018">
    <property type="entry name" value="panC"/>
    <property type="match status" value="1"/>
</dbReference>
<dbReference type="Proteomes" id="UP000247973">
    <property type="component" value="Unassembled WGS sequence"/>
</dbReference>
<evidence type="ECO:0000256" key="8">
    <source>
        <dbReference type="HAMAP-Rule" id="MF_00158"/>
    </source>
</evidence>
<keyword evidence="6 8" id="KW-0067">ATP-binding</keyword>
<dbReference type="PANTHER" id="PTHR21299:SF1">
    <property type="entry name" value="PANTOATE--BETA-ALANINE LIGASE"/>
    <property type="match status" value="1"/>
</dbReference>
<dbReference type="OrthoDB" id="9773087at2"/>
<keyword evidence="10" id="KW-1185">Reference proteome</keyword>
<dbReference type="Gene3D" id="3.40.50.620">
    <property type="entry name" value="HUPs"/>
    <property type="match status" value="1"/>
</dbReference>
<dbReference type="InterPro" id="IPR014729">
    <property type="entry name" value="Rossmann-like_a/b/a_fold"/>
</dbReference>
<feature type="binding site" evidence="8">
    <location>
        <position position="61"/>
    </location>
    <ligand>
        <name>beta-alanine</name>
        <dbReference type="ChEBI" id="CHEBI:57966"/>
    </ligand>
</feature>
<keyword evidence="4 8" id="KW-0566">Pantothenate biosynthesis</keyword>
<dbReference type="RefSeq" id="WP_110312068.1">
    <property type="nucleotide sequence ID" value="NZ_QICL01000029.1"/>
</dbReference>
<comment type="catalytic activity">
    <reaction evidence="7 8">
        <text>(R)-pantoate + beta-alanine + ATP = (R)-pantothenate + AMP + diphosphate + H(+)</text>
        <dbReference type="Rhea" id="RHEA:10912"/>
        <dbReference type="ChEBI" id="CHEBI:15378"/>
        <dbReference type="ChEBI" id="CHEBI:15980"/>
        <dbReference type="ChEBI" id="CHEBI:29032"/>
        <dbReference type="ChEBI" id="CHEBI:30616"/>
        <dbReference type="ChEBI" id="CHEBI:33019"/>
        <dbReference type="ChEBI" id="CHEBI:57966"/>
        <dbReference type="ChEBI" id="CHEBI:456215"/>
        <dbReference type="EC" id="6.3.2.1"/>
    </reaction>
</comment>
<dbReference type="HAMAP" id="MF_00158">
    <property type="entry name" value="PanC"/>
    <property type="match status" value="1"/>
</dbReference>
<evidence type="ECO:0000256" key="5">
    <source>
        <dbReference type="ARBA" id="ARBA00022741"/>
    </source>
</evidence>
<protein>
    <recommendedName>
        <fullName evidence="8">Pantothenate synthetase</fullName>
        <shortName evidence="8">PS</shortName>
        <ecNumber evidence="8">6.3.2.1</ecNumber>
    </recommendedName>
    <alternativeName>
        <fullName evidence="8">Pantoate--beta-alanine ligase</fullName>
    </alternativeName>
    <alternativeName>
        <fullName evidence="8">Pantoate-activating enzyme</fullName>
    </alternativeName>
</protein>
<comment type="subunit">
    <text evidence="8">Homodimer.</text>
</comment>
<dbReference type="EMBL" id="QICL01000029">
    <property type="protein sequence ID" value="PXV60257.1"/>
    <property type="molecule type" value="Genomic_DNA"/>
</dbReference>
<feature type="active site" description="Proton donor" evidence="8">
    <location>
        <position position="37"/>
    </location>
</feature>
<comment type="function">
    <text evidence="8">Catalyzes the condensation of pantoate with beta-alanine in an ATP-dependent reaction via a pantoyl-adenylate intermediate.</text>
</comment>
<dbReference type="InterPro" id="IPR042176">
    <property type="entry name" value="Pantoate_ligase_C"/>
</dbReference>
<name>A0A2V3PLC2_9BACT</name>
<keyword evidence="8" id="KW-0963">Cytoplasm</keyword>
<feature type="binding site" evidence="8">
    <location>
        <begin position="30"/>
        <end position="37"/>
    </location>
    <ligand>
        <name>ATP</name>
        <dbReference type="ChEBI" id="CHEBI:30616"/>
    </ligand>
</feature>
<dbReference type="GO" id="GO:0005524">
    <property type="term" value="F:ATP binding"/>
    <property type="evidence" value="ECO:0007669"/>
    <property type="project" value="UniProtKB-KW"/>
</dbReference>
<evidence type="ECO:0000256" key="7">
    <source>
        <dbReference type="ARBA" id="ARBA00048258"/>
    </source>
</evidence>
<dbReference type="UniPathway" id="UPA00028">
    <property type="reaction ID" value="UER00005"/>
</dbReference>
<sequence length="280" mass="31709">MTTVYTIEDLQKAVSISKNEGGTIGFVPTMGALHEGHISLVKKCCEQNNVCVVSIFVNPTQFNNQADLEKYPRTIKQDTNILEAAGAGIVFVPSVEEIYPEPDNRQFDFGQLDKVMEGKFRPGHFNGVAQVVSRLFGIVKPDKAYFGEKDFQQLAIIRQMVRQFNIPVEIVPMPIRREESGLAMSSRNQRLSENQKTEAINIYRVLSESRKLYNQKTVEEVRAKVIEDINKIDSLEVEYFEIVDGNTLQQISAWKDSNYIVGCITVFCGDVRLIDNIVYS</sequence>
<comment type="caution">
    <text evidence="8">Lacks conserved residue(s) required for the propagation of feature annotation.</text>
</comment>
<dbReference type="SUPFAM" id="SSF52374">
    <property type="entry name" value="Nucleotidylyl transferase"/>
    <property type="match status" value="1"/>
</dbReference>
<dbReference type="PANTHER" id="PTHR21299">
    <property type="entry name" value="CYTIDYLATE KINASE/PANTOATE-BETA-ALANINE LIGASE"/>
    <property type="match status" value="1"/>
</dbReference>
<reference evidence="9 10" key="1">
    <citation type="submission" date="2018-03" db="EMBL/GenBank/DDBJ databases">
        <title>Genomic Encyclopedia of Archaeal and Bacterial Type Strains, Phase II (KMG-II): from individual species to whole genera.</title>
        <authorList>
            <person name="Goeker M."/>
        </authorList>
    </citation>
    <scope>NUCLEOTIDE SEQUENCE [LARGE SCALE GENOMIC DNA]</scope>
    <source>
        <strain evidence="9 10">DSM 100214</strain>
    </source>
</reference>
<comment type="subcellular location">
    <subcellularLocation>
        <location evidence="8">Cytoplasm</location>
    </subcellularLocation>
</comment>
<comment type="caution">
    <text evidence="9">The sequence shown here is derived from an EMBL/GenBank/DDBJ whole genome shotgun (WGS) entry which is preliminary data.</text>
</comment>
<comment type="pathway">
    <text evidence="1 8">Cofactor biosynthesis; (R)-pantothenate biosynthesis; (R)-pantothenate from (R)-pantoate and beta-alanine: step 1/1.</text>
</comment>
<keyword evidence="3 8" id="KW-0436">Ligase</keyword>
<dbReference type="AlphaFoldDB" id="A0A2V3PLC2"/>
<dbReference type="Gene3D" id="3.30.1300.10">
    <property type="entry name" value="Pantoate-beta-alanine ligase, C-terminal domain"/>
    <property type="match status" value="1"/>
</dbReference>
<dbReference type="FunFam" id="3.40.50.620:FF:000013">
    <property type="entry name" value="Pantothenate synthetase"/>
    <property type="match status" value="1"/>
</dbReference>
<dbReference type="Pfam" id="PF02569">
    <property type="entry name" value="Pantoate_ligase"/>
    <property type="match status" value="1"/>
</dbReference>
<organism evidence="9 10">
    <name type="scientific">Dysgonomonas alginatilytica</name>
    <dbReference type="NCBI Taxonomy" id="1605892"/>
    <lineage>
        <taxon>Bacteria</taxon>
        <taxon>Pseudomonadati</taxon>
        <taxon>Bacteroidota</taxon>
        <taxon>Bacteroidia</taxon>
        <taxon>Bacteroidales</taxon>
        <taxon>Dysgonomonadaceae</taxon>
        <taxon>Dysgonomonas</taxon>
    </lineage>
</organism>
<evidence type="ECO:0000256" key="3">
    <source>
        <dbReference type="ARBA" id="ARBA00022598"/>
    </source>
</evidence>
<accession>A0A2V3PLC2</accession>
<dbReference type="EC" id="6.3.2.1" evidence="8"/>
<evidence type="ECO:0000256" key="6">
    <source>
        <dbReference type="ARBA" id="ARBA00022840"/>
    </source>
</evidence>
<comment type="similarity">
    <text evidence="2 8">Belongs to the pantothenate synthetase family.</text>
</comment>
<feature type="binding site" evidence="8">
    <location>
        <begin position="184"/>
        <end position="187"/>
    </location>
    <ligand>
        <name>ATP</name>
        <dbReference type="ChEBI" id="CHEBI:30616"/>
    </ligand>
</feature>
<proteinExistence type="inferred from homology"/>
<feature type="binding site" evidence="8">
    <location>
        <position position="61"/>
    </location>
    <ligand>
        <name>(R)-pantoate</name>
        <dbReference type="ChEBI" id="CHEBI:15980"/>
    </ligand>
</feature>
<dbReference type="InterPro" id="IPR003721">
    <property type="entry name" value="Pantoate_ligase"/>
</dbReference>
<feature type="binding site" evidence="8">
    <location>
        <begin position="147"/>
        <end position="150"/>
    </location>
    <ligand>
        <name>ATP</name>
        <dbReference type="ChEBI" id="CHEBI:30616"/>
    </ligand>
</feature>
<keyword evidence="5 8" id="KW-0547">Nucleotide-binding</keyword>
<evidence type="ECO:0000313" key="10">
    <source>
        <dbReference type="Proteomes" id="UP000247973"/>
    </source>
</evidence>
<feature type="binding site" evidence="8">
    <location>
        <position position="153"/>
    </location>
    <ligand>
        <name>(R)-pantoate</name>
        <dbReference type="ChEBI" id="CHEBI:15980"/>
    </ligand>
</feature>
<gene>
    <name evidence="8" type="primary">panC</name>
    <name evidence="9" type="ORF">CLV62_12933</name>
</gene>
<dbReference type="GO" id="GO:0015940">
    <property type="term" value="P:pantothenate biosynthetic process"/>
    <property type="evidence" value="ECO:0007669"/>
    <property type="project" value="UniProtKB-UniRule"/>
</dbReference>
<evidence type="ECO:0000256" key="4">
    <source>
        <dbReference type="ARBA" id="ARBA00022655"/>
    </source>
</evidence>
<dbReference type="GO" id="GO:0004592">
    <property type="term" value="F:pantoate-beta-alanine ligase activity"/>
    <property type="evidence" value="ECO:0007669"/>
    <property type="project" value="UniProtKB-UniRule"/>
</dbReference>
<evidence type="ECO:0000256" key="2">
    <source>
        <dbReference type="ARBA" id="ARBA00009256"/>
    </source>
</evidence>
<dbReference type="GO" id="GO:0005829">
    <property type="term" value="C:cytosol"/>
    <property type="evidence" value="ECO:0007669"/>
    <property type="project" value="TreeGrafter"/>
</dbReference>
<evidence type="ECO:0000313" key="9">
    <source>
        <dbReference type="EMBL" id="PXV60257.1"/>
    </source>
</evidence>
<comment type="miscellaneous">
    <text evidence="8">The reaction proceeds by a bi uni uni bi ping pong mechanism.</text>
</comment>
<evidence type="ECO:0000256" key="1">
    <source>
        <dbReference type="ARBA" id="ARBA00004990"/>
    </source>
</evidence>